<dbReference type="InterPro" id="IPR002563">
    <property type="entry name" value="Flavin_Rdtase-like_dom"/>
</dbReference>
<dbReference type="Proteomes" id="UP000092503">
    <property type="component" value="Unassembled WGS sequence"/>
</dbReference>
<evidence type="ECO:0000313" key="5">
    <source>
        <dbReference type="Proteomes" id="UP000092503"/>
    </source>
</evidence>
<dbReference type="InterPro" id="IPR050268">
    <property type="entry name" value="NADH-dep_flavin_reductase"/>
</dbReference>
<dbReference type="Proteomes" id="UP000239710">
    <property type="component" value="Unassembled WGS sequence"/>
</dbReference>
<evidence type="ECO:0000313" key="4">
    <source>
        <dbReference type="EMBL" id="SBV52877.1"/>
    </source>
</evidence>
<dbReference type="InterPro" id="IPR012349">
    <property type="entry name" value="Split_barrel_FMN-bd"/>
</dbReference>
<evidence type="ECO:0000256" key="1">
    <source>
        <dbReference type="ARBA" id="ARBA00023002"/>
    </source>
</evidence>
<evidence type="ECO:0000313" key="6">
    <source>
        <dbReference type="Proteomes" id="UP000239710"/>
    </source>
</evidence>
<protein>
    <submittedName>
        <fullName evidence="3 4">Flavin reductase</fullName>
    </submittedName>
</protein>
<dbReference type="GO" id="GO:0006208">
    <property type="term" value="P:pyrimidine nucleobase catabolic process"/>
    <property type="evidence" value="ECO:0007669"/>
    <property type="project" value="TreeGrafter"/>
</dbReference>
<evidence type="ECO:0000259" key="2">
    <source>
        <dbReference type="SMART" id="SM00903"/>
    </source>
</evidence>
<dbReference type="AlphaFoldDB" id="A0A1C3NR37"/>
<dbReference type="EMBL" id="FLTX01000067">
    <property type="protein sequence ID" value="SBV52877.1"/>
    <property type="molecule type" value="Genomic_DNA"/>
</dbReference>
<reference evidence="3 6" key="2">
    <citation type="submission" date="2016-08" db="EMBL/GenBank/DDBJ databases">
        <title>Evolution of the type three secretion system and type three effector repertoires in Xanthomonas.</title>
        <authorList>
            <person name="Merda D."/>
            <person name="Briand M."/>
            <person name="Bosis E."/>
            <person name="Rousseau C."/>
            <person name="Portier P."/>
            <person name="Jacques M.-A."/>
            <person name="Fischer-Le Saux M."/>
        </authorList>
    </citation>
    <scope>NUCLEOTIDE SEQUENCE [LARGE SCALE GENOMIC DNA]</scope>
    <source>
        <strain evidence="3 6">CFBP1976</strain>
    </source>
</reference>
<dbReference type="GO" id="GO:0010181">
    <property type="term" value="F:FMN binding"/>
    <property type="evidence" value="ECO:0007669"/>
    <property type="project" value="InterPro"/>
</dbReference>
<dbReference type="GO" id="GO:0042602">
    <property type="term" value="F:riboflavin reductase (NADPH) activity"/>
    <property type="evidence" value="ECO:0007669"/>
    <property type="project" value="TreeGrafter"/>
</dbReference>
<dbReference type="RefSeq" id="WP_065470031.1">
    <property type="nucleotide sequence ID" value="NZ_FLTX01000067.1"/>
</dbReference>
<reference evidence="4 5" key="1">
    <citation type="submission" date="2016-06" db="EMBL/GenBank/DDBJ databases">
        <authorList>
            <person name="Kjaerup R.B."/>
            <person name="Dalgaard T.S."/>
            <person name="Juul-Madsen H.R."/>
        </authorList>
    </citation>
    <scope>NUCLEOTIDE SEQUENCE [LARGE SCALE GENOMIC DNA]</scope>
    <source>
        <strain evidence="4">LMG947</strain>
    </source>
</reference>
<evidence type="ECO:0000313" key="3">
    <source>
        <dbReference type="EMBL" id="PPV05197.1"/>
    </source>
</evidence>
<dbReference type="EMBL" id="MDCE01000035">
    <property type="protein sequence ID" value="PPV05197.1"/>
    <property type="molecule type" value="Genomic_DNA"/>
</dbReference>
<keyword evidence="1" id="KW-0560">Oxidoreductase</keyword>
<dbReference type="Gene3D" id="2.30.110.10">
    <property type="entry name" value="Electron Transport, Fmn-binding Protein, Chain A"/>
    <property type="match status" value="1"/>
</dbReference>
<dbReference type="Pfam" id="PF01613">
    <property type="entry name" value="Flavin_Reduct"/>
    <property type="match status" value="1"/>
</dbReference>
<dbReference type="PANTHER" id="PTHR30466">
    <property type="entry name" value="FLAVIN REDUCTASE"/>
    <property type="match status" value="1"/>
</dbReference>
<sequence length="162" mass="17583">MEPDRVKQALQHVPCGVLIVTTLDQEQRPVGFTASSFVAVSLSPATVLVCLSHEAACHGAFQQAQRIVLNILQGHHEPLARKFATRSVNKFLDAGFVHGPHGIPVLPDALIRLSCRVIGRHPYSDHTIMIAQVEQLSQASAGDALVSYRRRLLPMVLADAAP</sequence>
<keyword evidence="6" id="KW-1185">Reference proteome</keyword>
<dbReference type="SUPFAM" id="SSF50475">
    <property type="entry name" value="FMN-binding split barrel"/>
    <property type="match status" value="1"/>
</dbReference>
<accession>A0A1C3NR37</accession>
<organism evidence="4 5">
    <name type="scientific">Xanthomonas bromi</name>
    <dbReference type="NCBI Taxonomy" id="56449"/>
    <lineage>
        <taxon>Bacteria</taxon>
        <taxon>Pseudomonadati</taxon>
        <taxon>Pseudomonadota</taxon>
        <taxon>Gammaproteobacteria</taxon>
        <taxon>Lysobacterales</taxon>
        <taxon>Lysobacteraceae</taxon>
        <taxon>Xanthomonas</taxon>
    </lineage>
</organism>
<dbReference type="SMART" id="SM00903">
    <property type="entry name" value="Flavin_Reduct"/>
    <property type="match status" value="1"/>
</dbReference>
<feature type="domain" description="Flavin reductase like" evidence="2">
    <location>
        <begin position="10"/>
        <end position="154"/>
    </location>
</feature>
<proteinExistence type="predicted"/>
<name>A0A1C3NR37_9XANT</name>
<dbReference type="STRING" id="56449.XBLMG947_3678"/>
<gene>
    <name evidence="4" type="ORF">XBLMG947_3678</name>
    <name evidence="3" type="ORF">XbrCFBP1976_18395</name>
</gene>
<dbReference type="OrthoDB" id="6401628at2"/>
<dbReference type="PANTHER" id="PTHR30466:SF1">
    <property type="entry name" value="FMN REDUCTASE (NADH) RUTF"/>
    <property type="match status" value="1"/>
</dbReference>